<dbReference type="GeneID" id="11512524"/>
<reference evidence="2 3" key="1">
    <citation type="journal article" date="2011" name="Nat. Biotechnol.">
        <title>Comparative genomic analysis of the thermophilic biomass-degrading fungi Myceliophthora thermophila and Thielavia terrestris.</title>
        <authorList>
            <person name="Berka R.M."/>
            <person name="Grigoriev I.V."/>
            <person name="Otillar R."/>
            <person name="Salamov A."/>
            <person name="Grimwood J."/>
            <person name="Reid I."/>
            <person name="Ishmael N."/>
            <person name="John T."/>
            <person name="Darmond C."/>
            <person name="Moisan M.-C."/>
            <person name="Henrissat B."/>
            <person name="Coutinho P.M."/>
            <person name="Lombard V."/>
            <person name="Natvig D.O."/>
            <person name="Lindquist E."/>
            <person name="Schmutz J."/>
            <person name="Lucas S."/>
            <person name="Harris P."/>
            <person name="Powlowski J."/>
            <person name="Bellemare A."/>
            <person name="Taylor D."/>
            <person name="Butler G."/>
            <person name="de Vries R.P."/>
            <person name="Allijn I.E."/>
            <person name="van den Brink J."/>
            <person name="Ushinsky S."/>
            <person name="Storms R."/>
            <person name="Powell A.J."/>
            <person name="Paulsen I.T."/>
            <person name="Elbourne L.D.H."/>
            <person name="Baker S.E."/>
            <person name="Magnuson J."/>
            <person name="LaBoissiere S."/>
            <person name="Clutterbuck A.J."/>
            <person name="Martinez D."/>
            <person name="Wogulis M."/>
            <person name="de Leon A.L."/>
            <person name="Rey M.W."/>
            <person name="Tsang A."/>
        </authorList>
    </citation>
    <scope>NUCLEOTIDE SEQUENCE [LARGE SCALE GENOMIC DNA]</scope>
    <source>
        <strain evidence="3">ATCC 42464 / BCRC 31852 / DSM 1799</strain>
    </source>
</reference>
<proteinExistence type="predicted"/>
<evidence type="ECO:0000313" key="2">
    <source>
        <dbReference type="EMBL" id="AEO56578.1"/>
    </source>
</evidence>
<accession>G2Q9W9</accession>
<feature type="region of interest" description="Disordered" evidence="1">
    <location>
        <begin position="181"/>
        <end position="216"/>
    </location>
</feature>
<protein>
    <submittedName>
        <fullName evidence="2">Uncharacterized protein</fullName>
    </submittedName>
</protein>
<gene>
    <name evidence="2" type="ORF">MYCTH_2125565</name>
</gene>
<feature type="compositionally biased region" description="Acidic residues" evidence="1">
    <location>
        <begin position="196"/>
        <end position="205"/>
    </location>
</feature>
<dbReference type="AlphaFoldDB" id="G2Q9W9"/>
<dbReference type="VEuPathDB" id="FungiDB:MYCTH_2125565"/>
<keyword evidence="3" id="KW-1185">Reference proteome</keyword>
<dbReference type="InParanoid" id="G2Q9W9"/>
<dbReference type="Proteomes" id="UP000007322">
    <property type="component" value="Chromosome 2"/>
</dbReference>
<dbReference type="EMBL" id="CP003003">
    <property type="protein sequence ID" value="AEO56578.1"/>
    <property type="molecule type" value="Genomic_DNA"/>
</dbReference>
<evidence type="ECO:0000256" key="1">
    <source>
        <dbReference type="SAM" id="MobiDB-lite"/>
    </source>
</evidence>
<dbReference type="RefSeq" id="XP_003661823.1">
    <property type="nucleotide sequence ID" value="XM_003661775.1"/>
</dbReference>
<evidence type="ECO:0000313" key="3">
    <source>
        <dbReference type="Proteomes" id="UP000007322"/>
    </source>
</evidence>
<dbReference type="KEGG" id="mtm:MYCTH_2125565"/>
<organism evidence="2 3">
    <name type="scientific">Thermothelomyces thermophilus (strain ATCC 42464 / BCRC 31852 / DSM 1799)</name>
    <name type="common">Sporotrichum thermophile</name>
    <dbReference type="NCBI Taxonomy" id="573729"/>
    <lineage>
        <taxon>Eukaryota</taxon>
        <taxon>Fungi</taxon>
        <taxon>Dikarya</taxon>
        <taxon>Ascomycota</taxon>
        <taxon>Pezizomycotina</taxon>
        <taxon>Sordariomycetes</taxon>
        <taxon>Sordariomycetidae</taxon>
        <taxon>Sordariales</taxon>
        <taxon>Chaetomiaceae</taxon>
        <taxon>Thermothelomyces</taxon>
    </lineage>
</organism>
<feature type="region of interest" description="Disordered" evidence="1">
    <location>
        <begin position="127"/>
        <end position="168"/>
    </location>
</feature>
<feature type="compositionally biased region" description="Low complexity" evidence="1">
    <location>
        <begin position="141"/>
        <end position="153"/>
    </location>
</feature>
<name>G2Q9W9_THET4</name>
<dbReference type="HOGENOM" id="CLU_1210515_0_0_1"/>
<sequence>MAFRNVQWTAYVAGGYSFIEKIDTGSPSILQLHGPTAFSRSWRITSIKSAAGNSSTMTTCFLLGLDWTAQLGDEDMASVAANRATASDVSEIGVQFLDLGHECLQKVNGIRGGIFLLRVPPTGYFTTPGLPEEKSPGPKGIGDAAPGSSSGSARNLEDGSIPARSQASRLLSTAHHALRSITGSHSCRNRKRTEADGADNSEDTLDQQRAEPGRATVKASWEIGAAILH</sequence>